<dbReference type="Proteomes" id="UP000323454">
    <property type="component" value="Unassembled WGS sequence"/>
</dbReference>
<dbReference type="SUPFAM" id="SSF51430">
    <property type="entry name" value="NAD(P)-linked oxidoreductase"/>
    <property type="match status" value="1"/>
</dbReference>
<dbReference type="OrthoDB" id="9768793at2"/>
<dbReference type="PANTHER" id="PTHR43625:SF40">
    <property type="entry name" value="ALDO-KETO REDUCTASE YAKC [NADP(+)]"/>
    <property type="match status" value="1"/>
</dbReference>
<sequence length="330" mass="35612">MSTLPTRRLGALEVSAQGLGCMGMSEFYGETDETESIATIHRALDLGVTLLDTADMYGPFINEELVGRAIAGRRDQVVLATKFGFVRGEDPTDRSIRGDAAYVRQAAEASLRRLGVDHIDLYYQHRVDPSVPIEETVGALGELVTEGKIRHVGLSEAGAATIRRAHATHPITAVQTEWSLWSRDLEAEIVPTCRELGIGLVPYSPLGRGFLTGRITSAADLGSGDFRQVGQPRFADGNLERNLALVERLRALAAERDVTAGQLALAWVLHQGADVVPIPGTKRRKYLEENVAASFVELSTADLAAIEDAVPVDEVAGERYPEAGMRLVGG</sequence>
<dbReference type="CDD" id="cd19076">
    <property type="entry name" value="AKR_AKR13A_13D"/>
    <property type="match status" value="1"/>
</dbReference>
<dbReference type="EMBL" id="VUOB01000085">
    <property type="protein sequence ID" value="KAA2251182.1"/>
    <property type="molecule type" value="Genomic_DNA"/>
</dbReference>
<keyword evidence="1" id="KW-0560">Oxidoreductase</keyword>
<dbReference type="Gene3D" id="3.20.20.100">
    <property type="entry name" value="NADP-dependent oxidoreductase domain"/>
    <property type="match status" value="1"/>
</dbReference>
<proteinExistence type="predicted"/>
<keyword evidence="4" id="KW-1185">Reference proteome</keyword>
<reference evidence="3 4" key="2">
    <citation type="submission" date="2019-09" db="EMBL/GenBank/DDBJ databases">
        <authorList>
            <person name="Jin C."/>
        </authorList>
    </citation>
    <scope>NUCLEOTIDE SEQUENCE [LARGE SCALE GENOMIC DNA]</scope>
    <source>
        <strain evidence="3 4">AN110305</strain>
    </source>
</reference>
<feature type="domain" description="NADP-dependent oxidoreductase" evidence="2">
    <location>
        <begin position="18"/>
        <end position="309"/>
    </location>
</feature>
<dbReference type="GO" id="GO:0005737">
    <property type="term" value="C:cytoplasm"/>
    <property type="evidence" value="ECO:0007669"/>
    <property type="project" value="TreeGrafter"/>
</dbReference>
<evidence type="ECO:0000313" key="3">
    <source>
        <dbReference type="EMBL" id="KAA2251182.1"/>
    </source>
</evidence>
<reference evidence="3 4" key="1">
    <citation type="submission" date="2019-09" db="EMBL/GenBank/DDBJ databases">
        <title>Goodfellowia gen. nov., a new genus of the Pseudonocardineae related to Actinoalloteichus, containing Goodfellowia coeruleoviolacea gen. nov., comb. nov. gen. nov., comb. nov.</title>
        <authorList>
            <person name="Labeda D."/>
        </authorList>
    </citation>
    <scope>NUCLEOTIDE SEQUENCE [LARGE SCALE GENOMIC DNA]</scope>
    <source>
        <strain evidence="3 4">AN110305</strain>
    </source>
</reference>
<dbReference type="PANTHER" id="PTHR43625">
    <property type="entry name" value="AFLATOXIN B1 ALDEHYDE REDUCTASE"/>
    <property type="match status" value="1"/>
</dbReference>
<name>A0A5B2WKG6_9PSEU</name>
<evidence type="ECO:0000256" key="1">
    <source>
        <dbReference type="ARBA" id="ARBA00023002"/>
    </source>
</evidence>
<dbReference type="GO" id="GO:0016491">
    <property type="term" value="F:oxidoreductase activity"/>
    <property type="evidence" value="ECO:0007669"/>
    <property type="project" value="UniProtKB-KW"/>
</dbReference>
<dbReference type="InterPro" id="IPR023210">
    <property type="entry name" value="NADP_OxRdtase_dom"/>
</dbReference>
<dbReference type="InterPro" id="IPR050791">
    <property type="entry name" value="Aldo-Keto_reductase"/>
</dbReference>
<dbReference type="RefSeq" id="WP_149854721.1">
    <property type="nucleotide sequence ID" value="NZ_VUOB01000085.1"/>
</dbReference>
<evidence type="ECO:0000313" key="4">
    <source>
        <dbReference type="Proteomes" id="UP000323454"/>
    </source>
</evidence>
<comment type="caution">
    <text evidence="3">The sequence shown here is derived from an EMBL/GenBank/DDBJ whole genome shotgun (WGS) entry which is preliminary data.</text>
</comment>
<dbReference type="AlphaFoldDB" id="A0A5B2WKG6"/>
<accession>A0A5B2WKG6</accession>
<organism evidence="3 4">
    <name type="scientific">Solihabitans fulvus</name>
    <dbReference type="NCBI Taxonomy" id="1892852"/>
    <lineage>
        <taxon>Bacteria</taxon>
        <taxon>Bacillati</taxon>
        <taxon>Actinomycetota</taxon>
        <taxon>Actinomycetes</taxon>
        <taxon>Pseudonocardiales</taxon>
        <taxon>Pseudonocardiaceae</taxon>
        <taxon>Solihabitans</taxon>
    </lineage>
</organism>
<gene>
    <name evidence="3" type="ORF">F0L68_37795</name>
</gene>
<dbReference type="Pfam" id="PF00248">
    <property type="entry name" value="Aldo_ket_red"/>
    <property type="match status" value="1"/>
</dbReference>
<evidence type="ECO:0000259" key="2">
    <source>
        <dbReference type="Pfam" id="PF00248"/>
    </source>
</evidence>
<dbReference type="InterPro" id="IPR036812">
    <property type="entry name" value="NAD(P)_OxRdtase_dom_sf"/>
</dbReference>
<protein>
    <submittedName>
        <fullName evidence="3">Aldo/keto reductase</fullName>
    </submittedName>
</protein>